<evidence type="ECO:0000313" key="2">
    <source>
        <dbReference type="EMBL" id="CAI2379966.1"/>
    </source>
</evidence>
<proteinExistence type="predicted"/>
<feature type="region of interest" description="Disordered" evidence="1">
    <location>
        <begin position="43"/>
        <end position="158"/>
    </location>
</feature>
<sequence>MNECDLIKQIHESEEEEFFGENEWNLYPDNVFASMAGDELWKINDPNHQEDNPDGFRIKHGEDKHKETKDKHQEVIRNLGGSTSDSFKKENTSSIIRKPKRKNINKEEGKDQKSRTRIKKEEEKKKYEKKQLRKNPKLMSKKRKCSKKRPASSKMKKVDSDKSECFYKTLGEPKRKDIQQKTPLRFLRRYFRDLFKQNNPKIVRKRYVHSRTRFIFARVKILLKDVCGIQDTDDQLVYFVIGIIDLRKPSKLTCLPETKEAISDFLVCIRRFSQRRFFKAIQSRCLYTLCCWMLGNIEDPRMKTLEELVQSSREIETFGIDF</sequence>
<evidence type="ECO:0000256" key="1">
    <source>
        <dbReference type="SAM" id="MobiDB-lite"/>
    </source>
</evidence>
<keyword evidence="3" id="KW-1185">Reference proteome</keyword>
<organism evidence="2 3">
    <name type="scientific">Euplotes crassus</name>
    <dbReference type="NCBI Taxonomy" id="5936"/>
    <lineage>
        <taxon>Eukaryota</taxon>
        <taxon>Sar</taxon>
        <taxon>Alveolata</taxon>
        <taxon>Ciliophora</taxon>
        <taxon>Intramacronucleata</taxon>
        <taxon>Spirotrichea</taxon>
        <taxon>Hypotrichia</taxon>
        <taxon>Euplotida</taxon>
        <taxon>Euplotidae</taxon>
        <taxon>Moneuplotes</taxon>
    </lineage>
</organism>
<feature type="compositionally biased region" description="Basic and acidic residues" evidence="1">
    <location>
        <begin position="104"/>
        <end position="130"/>
    </location>
</feature>
<dbReference type="Proteomes" id="UP001295684">
    <property type="component" value="Unassembled WGS sequence"/>
</dbReference>
<protein>
    <submittedName>
        <fullName evidence="2">Uncharacterized protein</fullName>
    </submittedName>
</protein>
<dbReference type="EMBL" id="CAMPGE010021857">
    <property type="protein sequence ID" value="CAI2379966.1"/>
    <property type="molecule type" value="Genomic_DNA"/>
</dbReference>
<feature type="compositionally biased region" description="Basic and acidic residues" evidence="1">
    <location>
        <begin position="43"/>
        <end position="75"/>
    </location>
</feature>
<gene>
    <name evidence="2" type="ORF">ECRASSUSDP1_LOCUS21390</name>
</gene>
<evidence type="ECO:0000313" key="3">
    <source>
        <dbReference type="Proteomes" id="UP001295684"/>
    </source>
</evidence>
<dbReference type="AlphaFoldDB" id="A0AAD1XWQ5"/>
<reference evidence="2" key="1">
    <citation type="submission" date="2023-07" db="EMBL/GenBank/DDBJ databases">
        <authorList>
            <consortium name="AG Swart"/>
            <person name="Singh M."/>
            <person name="Singh A."/>
            <person name="Seah K."/>
            <person name="Emmerich C."/>
        </authorList>
    </citation>
    <scope>NUCLEOTIDE SEQUENCE</scope>
    <source>
        <strain evidence="2">DP1</strain>
    </source>
</reference>
<name>A0AAD1XWQ5_EUPCR</name>
<accession>A0AAD1XWQ5</accession>
<feature type="compositionally biased region" description="Basic residues" evidence="1">
    <location>
        <begin position="131"/>
        <end position="155"/>
    </location>
</feature>
<comment type="caution">
    <text evidence="2">The sequence shown here is derived from an EMBL/GenBank/DDBJ whole genome shotgun (WGS) entry which is preliminary data.</text>
</comment>